<dbReference type="GO" id="GO:0032259">
    <property type="term" value="P:methylation"/>
    <property type="evidence" value="ECO:0007669"/>
    <property type="project" value="UniProtKB-KW"/>
</dbReference>
<feature type="domain" description="O-methyltransferase dimerisation" evidence="5">
    <location>
        <begin position="33"/>
        <end position="104"/>
    </location>
</feature>
<organism evidence="6 7">
    <name type="scientific">Methanococcus maripaludis</name>
    <name type="common">Methanococcus deltae</name>
    <dbReference type="NCBI Taxonomy" id="39152"/>
    <lineage>
        <taxon>Archaea</taxon>
        <taxon>Methanobacteriati</taxon>
        <taxon>Methanobacteriota</taxon>
        <taxon>Methanomada group</taxon>
        <taxon>Methanococci</taxon>
        <taxon>Methanococcales</taxon>
        <taxon>Methanococcaceae</taxon>
        <taxon>Methanococcus</taxon>
    </lineage>
</organism>
<gene>
    <name evidence="6" type="ORF">HNP90_000003</name>
</gene>
<dbReference type="Gene3D" id="1.10.10.10">
    <property type="entry name" value="Winged helix-like DNA-binding domain superfamily/Winged helix DNA-binding domain"/>
    <property type="match status" value="1"/>
</dbReference>
<dbReference type="Proteomes" id="UP000533207">
    <property type="component" value="Unassembled WGS sequence"/>
</dbReference>
<dbReference type="SUPFAM" id="SSF46785">
    <property type="entry name" value="Winged helix' DNA-binding domain"/>
    <property type="match status" value="1"/>
</dbReference>
<dbReference type="InterPro" id="IPR001077">
    <property type="entry name" value="COMT_C"/>
</dbReference>
<accession>A0A7J9PD18</accession>
<dbReference type="InterPro" id="IPR036388">
    <property type="entry name" value="WH-like_DNA-bd_sf"/>
</dbReference>
<comment type="caution">
    <text evidence="6">The sequence shown here is derived from an EMBL/GenBank/DDBJ whole genome shotgun (WGS) entry which is preliminary data.</text>
</comment>
<evidence type="ECO:0000256" key="2">
    <source>
        <dbReference type="ARBA" id="ARBA00022679"/>
    </source>
</evidence>
<dbReference type="AlphaFoldDB" id="A0A7J9PD18"/>
<evidence type="ECO:0008006" key="8">
    <source>
        <dbReference type="Google" id="ProtNLM"/>
    </source>
</evidence>
<evidence type="ECO:0000259" key="5">
    <source>
        <dbReference type="Pfam" id="PF08100"/>
    </source>
</evidence>
<sequence length="360" mass="40972">MTTKNYQNSFPLPDESPEKIDKIMSETYFGAQKFYLLTTALELKIFDYLTEAKTSEELSSILDLDPVLTELMLKSLYELGIISVASKNGKTHYINTTASDTYLKMDSTYSKSISISASFKSIGMWVNLSEMMKSSKQNVVENVFFPELIKIMANDCKVWELQKTVEYIYKFPEFKTAKKLLDIAGGHGLYAISLGMLNENLDGFVFDIPPVTFETKKFIEKYNAKNVNTIPGNLFTDNIGENYDVVFNSYNPGGKNPKVAEKIYNSLNMGGLYIIKQIYQKETHDVEDTLNNMEWNFNSFNGNGKGTLRYTFEQDLDFEGYLSHLETLGFEILETKSVSEISDFDEELTPSIITVAKKIK</sequence>
<dbReference type="RefSeq" id="WP_011976825.1">
    <property type="nucleotide sequence ID" value="NZ_JACDUL010000001.1"/>
</dbReference>
<name>A0A7J9PD18_METMI</name>
<dbReference type="GO" id="GO:0046983">
    <property type="term" value="F:protein dimerization activity"/>
    <property type="evidence" value="ECO:0007669"/>
    <property type="project" value="InterPro"/>
</dbReference>
<protein>
    <recommendedName>
        <fullName evidence="8">O-methyltransferase</fullName>
    </recommendedName>
</protein>
<evidence type="ECO:0000259" key="4">
    <source>
        <dbReference type="Pfam" id="PF00891"/>
    </source>
</evidence>
<dbReference type="EMBL" id="JACDUL010000001">
    <property type="protein sequence ID" value="MBA2861143.1"/>
    <property type="molecule type" value="Genomic_DNA"/>
</dbReference>
<keyword evidence="2" id="KW-0808">Transferase</keyword>
<dbReference type="InterPro" id="IPR012967">
    <property type="entry name" value="COMT_dimerisation"/>
</dbReference>
<dbReference type="InterPro" id="IPR016461">
    <property type="entry name" value="COMT-like"/>
</dbReference>
<reference evidence="6 7" key="1">
    <citation type="submission" date="2020-07" db="EMBL/GenBank/DDBJ databases">
        <title>Genomic Encyclopedia of Type Strains, Phase IV (KMG-V): Genome sequencing to study the core and pangenomes of soil and plant-associated prokaryotes.</title>
        <authorList>
            <person name="Whitman W."/>
        </authorList>
    </citation>
    <scope>NUCLEOTIDE SEQUENCE [LARGE SCALE GENOMIC DNA]</scope>
    <source>
        <strain evidence="6 7">C8</strain>
    </source>
</reference>
<dbReference type="Gene3D" id="3.40.50.150">
    <property type="entry name" value="Vaccinia Virus protein VP39"/>
    <property type="match status" value="1"/>
</dbReference>
<dbReference type="PANTHER" id="PTHR11746">
    <property type="entry name" value="O-METHYLTRANSFERASE"/>
    <property type="match status" value="1"/>
</dbReference>
<dbReference type="InterPro" id="IPR029063">
    <property type="entry name" value="SAM-dependent_MTases_sf"/>
</dbReference>
<dbReference type="Pfam" id="PF08100">
    <property type="entry name" value="Dimerisation"/>
    <property type="match status" value="1"/>
</dbReference>
<dbReference type="SUPFAM" id="SSF53335">
    <property type="entry name" value="S-adenosyl-L-methionine-dependent methyltransferases"/>
    <property type="match status" value="1"/>
</dbReference>
<evidence type="ECO:0000256" key="3">
    <source>
        <dbReference type="ARBA" id="ARBA00022691"/>
    </source>
</evidence>
<feature type="domain" description="O-methyltransferase C-terminal" evidence="4">
    <location>
        <begin position="168"/>
        <end position="271"/>
    </location>
</feature>
<keyword evidence="3" id="KW-0949">S-adenosyl-L-methionine</keyword>
<dbReference type="InterPro" id="IPR036390">
    <property type="entry name" value="WH_DNA-bd_sf"/>
</dbReference>
<evidence type="ECO:0000313" key="7">
    <source>
        <dbReference type="Proteomes" id="UP000533207"/>
    </source>
</evidence>
<dbReference type="Pfam" id="PF00891">
    <property type="entry name" value="Methyltransf_2"/>
    <property type="match status" value="1"/>
</dbReference>
<keyword evidence="1" id="KW-0489">Methyltransferase</keyword>
<dbReference type="GO" id="GO:0008171">
    <property type="term" value="F:O-methyltransferase activity"/>
    <property type="evidence" value="ECO:0007669"/>
    <property type="project" value="InterPro"/>
</dbReference>
<dbReference type="PROSITE" id="PS51683">
    <property type="entry name" value="SAM_OMT_II"/>
    <property type="match status" value="1"/>
</dbReference>
<proteinExistence type="predicted"/>
<evidence type="ECO:0000313" key="6">
    <source>
        <dbReference type="EMBL" id="MBA2861143.1"/>
    </source>
</evidence>
<evidence type="ECO:0000256" key="1">
    <source>
        <dbReference type="ARBA" id="ARBA00022603"/>
    </source>
</evidence>